<keyword evidence="1" id="KW-0472">Membrane</keyword>
<dbReference type="RefSeq" id="WP_133349148.1">
    <property type="nucleotide sequence ID" value="NZ_SMZQ01000005.1"/>
</dbReference>
<evidence type="ECO:0000313" key="2">
    <source>
        <dbReference type="EMBL" id="TDL37346.1"/>
    </source>
</evidence>
<proteinExistence type="predicted"/>
<dbReference type="Pfam" id="PF11239">
    <property type="entry name" value="DUF3040"/>
    <property type="match status" value="1"/>
</dbReference>
<dbReference type="AlphaFoldDB" id="A0A4R5Y1G0"/>
<sequence>MPLSDEERRRLEELENLLSAQDPSLARNLKAGKPAGPLPRRMILAILAVLAGLVLVVVGVATQILLIGIAGFALECVAAYWLLDGLGISSWKVEPPDRSRAGKGKELR</sequence>
<feature type="transmembrane region" description="Helical" evidence="1">
    <location>
        <begin position="64"/>
        <end position="83"/>
    </location>
</feature>
<organism evidence="2 3">
    <name type="scientific">Arthrobacter nitrophenolicus</name>
    <dbReference type="NCBI Taxonomy" id="683150"/>
    <lineage>
        <taxon>Bacteria</taxon>
        <taxon>Bacillati</taxon>
        <taxon>Actinomycetota</taxon>
        <taxon>Actinomycetes</taxon>
        <taxon>Micrococcales</taxon>
        <taxon>Micrococcaceae</taxon>
        <taxon>Arthrobacter</taxon>
    </lineage>
</organism>
<evidence type="ECO:0000256" key="1">
    <source>
        <dbReference type="SAM" id="Phobius"/>
    </source>
</evidence>
<gene>
    <name evidence="2" type="ORF">E2R57_11430</name>
</gene>
<protein>
    <submittedName>
        <fullName evidence="2">DUF3040 domain-containing protein</fullName>
    </submittedName>
</protein>
<accession>A0A4R5Y1G0</accession>
<dbReference type="EMBL" id="SMZQ01000005">
    <property type="protein sequence ID" value="TDL37346.1"/>
    <property type="molecule type" value="Genomic_DNA"/>
</dbReference>
<dbReference type="InterPro" id="IPR021401">
    <property type="entry name" value="DUF3040"/>
</dbReference>
<dbReference type="Proteomes" id="UP000294621">
    <property type="component" value="Unassembled WGS sequence"/>
</dbReference>
<comment type="caution">
    <text evidence="2">The sequence shown here is derived from an EMBL/GenBank/DDBJ whole genome shotgun (WGS) entry which is preliminary data.</text>
</comment>
<keyword evidence="1" id="KW-1133">Transmembrane helix</keyword>
<keyword evidence="1" id="KW-0812">Transmembrane</keyword>
<reference evidence="2 3" key="1">
    <citation type="submission" date="2019-03" db="EMBL/GenBank/DDBJ databases">
        <title>Genome Sequencing and Assembly of Various Microbes Isolated from Partially Reclaimed Soil and Acid Mine Drainage (AMD) Site.</title>
        <authorList>
            <person name="Steinbock B."/>
            <person name="Bechtold R."/>
            <person name="Sevigny J.L."/>
            <person name="Thomas D."/>
            <person name="Cuthill L.R."/>
            <person name="Aveiro Johannsen E.J."/>
            <person name="Thomas K."/>
            <person name="Ghosh A."/>
        </authorList>
    </citation>
    <scope>NUCLEOTIDE SEQUENCE [LARGE SCALE GENOMIC DNA]</scope>
    <source>
        <strain evidence="2 3">S-A1</strain>
    </source>
</reference>
<name>A0A4R5Y1G0_9MICC</name>
<evidence type="ECO:0000313" key="3">
    <source>
        <dbReference type="Proteomes" id="UP000294621"/>
    </source>
</evidence>
<feature type="transmembrane region" description="Helical" evidence="1">
    <location>
        <begin position="42"/>
        <end position="58"/>
    </location>
</feature>